<organism evidence="5 6">
    <name type="scientific">Candidatus Zambryskibacteria bacterium RIFCSPHIGHO2_02_38_10.5</name>
    <dbReference type="NCBI Taxonomy" id="1802742"/>
    <lineage>
        <taxon>Bacteria</taxon>
        <taxon>Candidatus Zambryskiibacteriota</taxon>
    </lineage>
</organism>
<dbReference type="InterPro" id="IPR011146">
    <property type="entry name" value="HIT-like"/>
</dbReference>
<proteinExistence type="predicted"/>
<evidence type="ECO:0000259" key="4">
    <source>
        <dbReference type="PROSITE" id="PS51084"/>
    </source>
</evidence>
<dbReference type="GO" id="GO:0047627">
    <property type="term" value="F:adenylylsulfatase activity"/>
    <property type="evidence" value="ECO:0007669"/>
    <property type="project" value="TreeGrafter"/>
</dbReference>
<accession>A0A1G2T7G5</accession>
<gene>
    <name evidence="5" type="ORF">A2W58_03445</name>
</gene>
<dbReference type="AlphaFoldDB" id="A0A1G2T7G5"/>
<protein>
    <recommendedName>
        <fullName evidence="4">HIT domain-containing protein</fullName>
    </recommendedName>
</protein>
<dbReference type="InterPro" id="IPR001310">
    <property type="entry name" value="Histidine_triad_HIT"/>
</dbReference>
<evidence type="ECO:0000313" key="6">
    <source>
        <dbReference type="Proteomes" id="UP000179264"/>
    </source>
</evidence>
<dbReference type="PRINTS" id="PR00332">
    <property type="entry name" value="HISTRIAD"/>
</dbReference>
<feature type="domain" description="HIT" evidence="4">
    <location>
        <begin position="5"/>
        <end position="112"/>
    </location>
</feature>
<reference evidence="5 6" key="1">
    <citation type="journal article" date="2016" name="Nat. Commun.">
        <title>Thousands of microbial genomes shed light on interconnected biogeochemical processes in an aquifer system.</title>
        <authorList>
            <person name="Anantharaman K."/>
            <person name="Brown C.T."/>
            <person name="Hug L.A."/>
            <person name="Sharon I."/>
            <person name="Castelle C.J."/>
            <person name="Probst A.J."/>
            <person name="Thomas B.C."/>
            <person name="Singh A."/>
            <person name="Wilkins M.J."/>
            <person name="Karaoz U."/>
            <person name="Brodie E.L."/>
            <person name="Williams K.H."/>
            <person name="Hubbard S.S."/>
            <person name="Banfield J.F."/>
        </authorList>
    </citation>
    <scope>NUCLEOTIDE SEQUENCE [LARGE SCALE GENOMIC DNA]</scope>
</reference>
<dbReference type="GO" id="GO:0009150">
    <property type="term" value="P:purine ribonucleotide metabolic process"/>
    <property type="evidence" value="ECO:0007669"/>
    <property type="project" value="TreeGrafter"/>
</dbReference>
<evidence type="ECO:0000313" key="5">
    <source>
        <dbReference type="EMBL" id="OHA93102.1"/>
    </source>
</evidence>
<dbReference type="PROSITE" id="PS51084">
    <property type="entry name" value="HIT_2"/>
    <property type="match status" value="1"/>
</dbReference>
<dbReference type="PANTHER" id="PTHR47670:SF1">
    <property type="entry name" value="ADENYLYLSULFATASE HINT3"/>
    <property type="match status" value="1"/>
</dbReference>
<evidence type="ECO:0000256" key="3">
    <source>
        <dbReference type="PROSITE-ProRule" id="PRU00464"/>
    </source>
</evidence>
<evidence type="ECO:0000256" key="1">
    <source>
        <dbReference type="PIRSR" id="PIRSR601310-1"/>
    </source>
</evidence>
<dbReference type="Pfam" id="PF01230">
    <property type="entry name" value="HIT"/>
    <property type="match status" value="1"/>
</dbReference>
<evidence type="ECO:0000256" key="2">
    <source>
        <dbReference type="PIRSR" id="PIRSR601310-3"/>
    </source>
</evidence>
<dbReference type="Proteomes" id="UP000179264">
    <property type="component" value="Unassembled WGS sequence"/>
</dbReference>
<feature type="short sequence motif" description="Histidine triad motif" evidence="2 3">
    <location>
        <begin position="97"/>
        <end position="101"/>
    </location>
</feature>
<dbReference type="InterPro" id="IPR019808">
    <property type="entry name" value="Histidine_triad_CS"/>
</dbReference>
<dbReference type="EMBL" id="MHVL01000027">
    <property type="protein sequence ID" value="OHA93102.1"/>
    <property type="molecule type" value="Genomic_DNA"/>
</dbReference>
<dbReference type="GO" id="GO:0006790">
    <property type="term" value="P:sulfur compound metabolic process"/>
    <property type="evidence" value="ECO:0007669"/>
    <property type="project" value="TreeGrafter"/>
</dbReference>
<comment type="caution">
    <text evidence="5">The sequence shown here is derived from an EMBL/GenBank/DDBJ whole genome shotgun (WGS) entry which is preliminary data.</text>
</comment>
<dbReference type="CDD" id="cd01277">
    <property type="entry name" value="HINT_subgroup"/>
    <property type="match status" value="1"/>
</dbReference>
<dbReference type="PROSITE" id="PS00892">
    <property type="entry name" value="HIT_1"/>
    <property type="match status" value="1"/>
</dbReference>
<dbReference type="PANTHER" id="PTHR47670">
    <property type="entry name" value="ADENYLYLSULFATASE HINT3"/>
    <property type="match status" value="1"/>
</dbReference>
<feature type="active site" description="Tele-AMP-histidine intermediate" evidence="1">
    <location>
        <position position="99"/>
    </location>
</feature>
<dbReference type="Gene3D" id="3.30.428.10">
    <property type="entry name" value="HIT-like"/>
    <property type="match status" value="1"/>
</dbReference>
<sequence length="134" mass="15261">MEDCVFCKIIKGEIPTEKVYEDDKCLAFLSINPNNDGHTVLIPKIHYKNYFETPDDVLAYIASQAKKLGPIIQKVVNAEGMNIITNIEKAAGQVVFHTHFHLIPRHIADGHTHWRTNDYDKNLANQTAEKIKSF</sequence>
<name>A0A1G2T7G5_9BACT</name>
<dbReference type="InterPro" id="IPR036265">
    <property type="entry name" value="HIT-like_sf"/>
</dbReference>
<dbReference type="SUPFAM" id="SSF54197">
    <property type="entry name" value="HIT-like"/>
    <property type="match status" value="1"/>
</dbReference>
<dbReference type="InterPro" id="IPR039384">
    <property type="entry name" value="HINT"/>
</dbReference>